<comment type="caution">
    <text evidence="1">The sequence shown here is derived from an EMBL/GenBank/DDBJ whole genome shotgun (WGS) entry which is preliminary data.</text>
</comment>
<protein>
    <submittedName>
        <fullName evidence="1">Uncharacterized protein</fullName>
    </submittedName>
</protein>
<name>A0A2P5BZ82_TREOI</name>
<gene>
    <name evidence="1" type="ORF">TorRG33x02_303590</name>
</gene>
<dbReference type="InParanoid" id="A0A2P5BZ82"/>
<dbReference type="AlphaFoldDB" id="A0A2P5BZ82"/>
<dbReference type="Proteomes" id="UP000237000">
    <property type="component" value="Unassembled WGS sequence"/>
</dbReference>
<sequence>MVKNADLNLIEQPEKVESDPLLKEIDDFEGGEEITSAHQDLFEGDICLSEQEAWSVKNATSKFTTRKYESKITRNEFLEYIDIYG</sequence>
<dbReference type="OrthoDB" id="10409673at2759"/>
<evidence type="ECO:0000313" key="1">
    <source>
        <dbReference type="EMBL" id="PON54122.1"/>
    </source>
</evidence>
<organism evidence="1 2">
    <name type="scientific">Trema orientale</name>
    <name type="common">Charcoal tree</name>
    <name type="synonym">Celtis orientalis</name>
    <dbReference type="NCBI Taxonomy" id="63057"/>
    <lineage>
        <taxon>Eukaryota</taxon>
        <taxon>Viridiplantae</taxon>
        <taxon>Streptophyta</taxon>
        <taxon>Embryophyta</taxon>
        <taxon>Tracheophyta</taxon>
        <taxon>Spermatophyta</taxon>
        <taxon>Magnoliopsida</taxon>
        <taxon>eudicotyledons</taxon>
        <taxon>Gunneridae</taxon>
        <taxon>Pentapetalae</taxon>
        <taxon>rosids</taxon>
        <taxon>fabids</taxon>
        <taxon>Rosales</taxon>
        <taxon>Cannabaceae</taxon>
        <taxon>Trema</taxon>
    </lineage>
</organism>
<evidence type="ECO:0000313" key="2">
    <source>
        <dbReference type="Proteomes" id="UP000237000"/>
    </source>
</evidence>
<proteinExistence type="predicted"/>
<accession>A0A2P5BZ82</accession>
<dbReference type="EMBL" id="JXTC01000436">
    <property type="protein sequence ID" value="PON54122.1"/>
    <property type="molecule type" value="Genomic_DNA"/>
</dbReference>
<reference evidence="2" key="1">
    <citation type="submission" date="2016-06" db="EMBL/GenBank/DDBJ databases">
        <title>Parallel loss of symbiosis genes in relatives of nitrogen-fixing non-legume Parasponia.</title>
        <authorList>
            <person name="Van Velzen R."/>
            <person name="Holmer R."/>
            <person name="Bu F."/>
            <person name="Rutten L."/>
            <person name="Van Zeijl A."/>
            <person name="Liu W."/>
            <person name="Santuari L."/>
            <person name="Cao Q."/>
            <person name="Sharma T."/>
            <person name="Shen D."/>
            <person name="Roswanjaya Y."/>
            <person name="Wardhani T."/>
            <person name="Kalhor M.S."/>
            <person name="Jansen J."/>
            <person name="Van den Hoogen J."/>
            <person name="Gungor B."/>
            <person name="Hartog M."/>
            <person name="Hontelez J."/>
            <person name="Verver J."/>
            <person name="Yang W.-C."/>
            <person name="Schijlen E."/>
            <person name="Repin R."/>
            <person name="Schilthuizen M."/>
            <person name="Schranz E."/>
            <person name="Heidstra R."/>
            <person name="Miyata K."/>
            <person name="Fedorova E."/>
            <person name="Kohlen W."/>
            <person name="Bisseling T."/>
            <person name="Smit S."/>
            <person name="Geurts R."/>
        </authorList>
    </citation>
    <scope>NUCLEOTIDE SEQUENCE [LARGE SCALE GENOMIC DNA]</scope>
    <source>
        <strain evidence="2">cv. RG33-2</strain>
    </source>
</reference>
<keyword evidence="2" id="KW-1185">Reference proteome</keyword>